<dbReference type="EMBL" id="KD006917">
    <property type="protein sequence ID" value="EMS68425.1"/>
    <property type="molecule type" value="Genomic_DNA"/>
</dbReference>
<feature type="region of interest" description="Disordered" evidence="1">
    <location>
        <begin position="41"/>
        <end position="112"/>
    </location>
</feature>
<feature type="compositionally biased region" description="Polar residues" evidence="1">
    <location>
        <begin position="72"/>
        <end position="81"/>
    </location>
</feature>
<accession>M8AT89</accession>
<proteinExistence type="predicted"/>
<evidence type="ECO:0000313" key="2">
    <source>
        <dbReference type="EMBL" id="EMS68425.1"/>
    </source>
</evidence>
<feature type="compositionally biased region" description="Basic and acidic residues" evidence="1">
    <location>
        <begin position="169"/>
        <end position="180"/>
    </location>
</feature>
<feature type="region of interest" description="Disordered" evidence="1">
    <location>
        <begin position="163"/>
        <end position="187"/>
    </location>
</feature>
<reference evidence="2" key="1">
    <citation type="journal article" date="2013" name="Nature">
        <title>Draft genome of the wheat A-genome progenitor Triticum urartu.</title>
        <authorList>
            <person name="Ling H.Q."/>
            <person name="Zhao S."/>
            <person name="Liu D."/>
            <person name="Wang J."/>
            <person name="Sun H."/>
            <person name="Zhang C."/>
            <person name="Fan H."/>
            <person name="Li D."/>
            <person name="Dong L."/>
            <person name="Tao Y."/>
            <person name="Gao C."/>
            <person name="Wu H."/>
            <person name="Li Y."/>
            <person name="Cui Y."/>
            <person name="Guo X."/>
            <person name="Zheng S."/>
            <person name="Wang B."/>
            <person name="Yu K."/>
            <person name="Liang Q."/>
            <person name="Yang W."/>
            <person name="Lou X."/>
            <person name="Chen J."/>
            <person name="Feng M."/>
            <person name="Jian J."/>
            <person name="Zhang X."/>
            <person name="Luo G."/>
            <person name="Jiang Y."/>
            <person name="Liu J."/>
            <person name="Wang Z."/>
            <person name="Sha Y."/>
            <person name="Zhang B."/>
            <person name="Wu H."/>
            <person name="Tang D."/>
            <person name="Shen Q."/>
            <person name="Xue P."/>
            <person name="Zou S."/>
            <person name="Wang X."/>
            <person name="Liu X."/>
            <person name="Wang F."/>
            <person name="Yang Y."/>
            <person name="An X."/>
            <person name="Dong Z."/>
            <person name="Zhang K."/>
            <person name="Zhang X."/>
            <person name="Luo M.C."/>
            <person name="Dvorak J."/>
            <person name="Tong Y."/>
            <person name="Wang J."/>
            <person name="Yang H."/>
            <person name="Li Z."/>
            <person name="Wang D."/>
            <person name="Zhang A."/>
            <person name="Wang J."/>
        </authorList>
    </citation>
    <scope>NUCLEOTIDE SEQUENCE</scope>
</reference>
<organism evidence="2">
    <name type="scientific">Triticum urartu</name>
    <name type="common">Red wild einkorn</name>
    <name type="synonym">Crithodium urartu</name>
    <dbReference type="NCBI Taxonomy" id="4572"/>
    <lineage>
        <taxon>Eukaryota</taxon>
        <taxon>Viridiplantae</taxon>
        <taxon>Streptophyta</taxon>
        <taxon>Embryophyta</taxon>
        <taxon>Tracheophyta</taxon>
        <taxon>Spermatophyta</taxon>
        <taxon>Magnoliopsida</taxon>
        <taxon>Liliopsida</taxon>
        <taxon>Poales</taxon>
        <taxon>Poaceae</taxon>
        <taxon>BOP clade</taxon>
        <taxon>Pooideae</taxon>
        <taxon>Triticodae</taxon>
        <taxon>Triticeae</taxon>
        <taxon>Triticinae</taxon>
        <taxon>Triticum</taxon>
    </lineage>
</organism>
<evidence type="ECO:0000256" key="1">
    <source>
        <dbReference type="SAM" id="MobiDB-lite"/>
    </source>
</evidence>
<sequence length="215" mass="23275">MVTSGYVQWQEYSRPDMLVMCGRGFGDAAYVVKAEEVREGIPGRQQQWRPSAVVRHRSRGCYGSSPEAALRPSSSSPANLVSPNASGSASPAPAAHESVPCKPRPPPSFCIEQPRRLQPLEERAACRRENRGATLRSPVRQSGEEALEGAWRSCDVEAMVAEETGPEVGEGRETWDEKGEAPPGERGLQVDILHGVGGQSQGHQCLKEVLAMEAD</sequence>
<name>M8AT89_TRIUA</name>
<protein>
    <submittedName>
        <fullName evidence="2">Uncharacterized protein</fullName>
    </submittedName>
</protein>
<gene>
    <name evidence="2" type="ORF">TRIUR3_31754</name>
</gene>
<dbReference type="AlphaFoldDB" id="M8AT89"/>
<feature type="compositionally biased region" description="Low complexity" evidence="1">
    <location>
        <begin position="82"/>
        <end position="100"/>
    </location>
</feature>